<keyword evidence="6 11" id="KW-0732">Signal</keyword>
<dbReference type="Pfam" id="PF05730">
    <property type="entry name" value="CFEM"/>
    <property type="match status" value="1"/>
</dbReference>
<evidence type="ECO:0000256" key="9">
    <source>
        <dbReference type="PROSITE-ProRule" id="PRU01356"/>
    </source>
</evidence>
<dbReference type="InterPro" id="IPR008427">
    <property type="entry name" value="Extracellular_membr_CFEM_dom"/>
</dbReference>
<gene>
    <name evidence="13" type="ORF">GLAREA_10000</name>
</gene>
<dbReference type="HOGENOM" id="CLU_1548812_0_0_1"/>
<evidence type="ECO:0000256" key="6">
    <source>
        <dbReference type="ARBA" id="ARBA00022729"/>
    </source>
</evidence>
<keyword evidence="9" id="KW-0408">Iron</keyword>
<comment type="subcellular location">
    <subcellularLocation>
        <location evidence="1">Membrane</location>
        <topology evidence="1">Lipid-anchor</topology>
        <topology evidence="1">GPI-anchor</topology>
    </subcellularLocation>
    <subcellularLocation>
        <location evidence="2">Secreted</location>
    </subcellularLocation>
</comment>
<evidence type="ECO:0000256" key="11">
    <source>
        <dbReference type="SAM" id="SignalP"/>
    </source>
</evidence>
<feature type="binding site" description="axial binding residue" evidence="9">
    <location>
        <position position="45"/>
    </location>
    <ligand>
        <name>heme</name>
        <dbReference type="ChEBI" id="CHEBI:30413"/>
    </ligand>
    <ligandPart>
        <name>Fe</name>
        <dbReference type="ChEBI" id="CHEBI:18248"/>
    </ligandPart>
</feature>
<keyword evidence="14" id="KW-1185">Reference proteome</keyword>
<accession>S3DQM0</accession>
<dbReference type="EMBL" id="KE145356">
    <property type="protein sequence ID" value="EPE34306.1"/>
    <property type="molecule type" value="Genomic_DNA"/>
</dbReference>
<dbReference type="GO" id="GO:0005576">
    <property type="term" value="C:extracellular region"/>
    <property type="evidence" value="ECO:0007669"/>
    <property type="project" value="UniProtKB-SubCell"/>
</dbReference>
<keyword evidence="8" id="KW-0449">Lipoprotein</keyword>
<dbReference type="RefSeq" id="XP_008078241.1">
    <property type="nucleotide sequence ID" value="XM_008080050.1"/>
</dbReference>
<dbReference type="KEGG" id="glz:GLAREA_10000"/>
<evidence type="ECO:0000256" key="1">
    <source>
        <dbReference type="ARBA" id="ARBA00004589"/>
    </source>
</evidence>
<evidence type="ECO:0000313" key="14">
    <source>
        <dbReference type="Proteomes" id="UP000016922"/>
    </source>
</evidence>
<evidence type="ECO:0000256" key="3">
    <source>
        <dbReference type="ARBA" id="ARBA00010031"/>
    </source>
</evidence>
<evidence type="ECO:0000256" key="8">
    <source>
        <dbReference type="ARBA" id="ARBA00023288"/>
    </source>
</evidence>
<dbReference type="Proteomes" id="UP000016922">
    <property type="component" value="Unassembled WGS sequence"/>
</dbReference>
<name>S3DQM0_GLAL2</name>
<dbReference type="GO" id="GO:0046872">
    <property type="term" value="F:metal ion binding"/>
    <property type="evidence" value="ECO:0007669"/>
    <property type="project" value="UniProtKB-UniRule"/>
</dbReference>
<sequence>MKLFTLTLVFTLTLFTYAQDIRSLPQCAQGPVLDAISASGCPLTDIKCICANKEFIAGLLEKIPKVCTSAEVDRMPILSHPSPPSIPSALSDVDKCVATVDFANKLCAAAGVTLNLVNPLASSTTSAVSSTSSSAVATTSSVGNSTITSAATPNSASTTSAAPATSSSAAAAGRVEGFAMRVVGGGLAMAVGLVL</sequence>
<evidence type="ECO:0000259" key="12">
    <source>
        <dbReference type="PROSITE" id="PS52012"/>
    </source>
</evidence>
<evidence type="ECO:0000313" key="13">
    <source>
        <dbReference type="EMBL" id="EPE34306.1"/>
    </source>
</evidence>
<dbReference type="eggNOG" id="ENOG502SFK5">
    <property type="taxonomic scope" value="Eukaryota"/>
</dbReference>
<dbReference type="AlphaFoldDB" id="S3DQM0"/>
<comment type="similarity">
    <text evidence="3">Belongs to the RBT5 family.</text>
</comment>
<organism evidence="13 14">
    <name type="scientific">Glarea lozoyensis (strain ATCC 20868 / MF5171)</name>
    <dbReference type="NCBI Taxonomy" id="1116229"/>
    <lineage>
        <taxon>Eukaryota</taxon>
        <taxon>Fungi</taxon>
        <taxon>Dikarya</taxon>
        <taxon>Ascomycota</taxon>
        <taxon>Pezizomycotina</taxon>
        <taxon>Leotiomycetes</taxon>
        <taxon>Helotiales</taxon>
        <taxon>Helotiaceae</taxon>
        <taxon>Glarea</taxon>
    </lineage>
</organism>
<keyword evidence="5" id="KW-0472">Membrane</keyword>
<evidence type="ECO:0000256" key="10">
    <source>
        <dbReference type="SAM" id="MobiDB-lite"/>
    </source>
</evidence>
<feature type="disulfide bond" evidence="9">
    <location>
        <begin position="27"/>
        <end position="67"/>
    </location>
</feature>
<evidence type="ECO:0000256" key="2">
    <source>
        <dbReference type="ARBA" id="ARBA00004613"/>
    </source>
</evidence>
<dbReference type="OMA" id="SLPQCAQ"/>
<keyword evidence="4" id="KW-0964">Secreted</keyword>
<feature type="region of interest" description="Disordered" evidence="10">
    <location>
        <begin position="147"/>
        <end position="166"/>
    </location>
</feature>
<feature type="disulfide bond" evidence="9">
    <location>
        <begin position="41"/>
        <end position="48"/>
    </location>
</feature>
<reference evidence="13 14" key="1">
    <citation type="journal article" date="2013" name="BMC Genomics">
        <title>Genomics-driven discovery of the pneumocandin biosynthetic gene cluster in the fungus Glarea lozoyensis.</title>
        <authorList>
            <person name="Chen L."/>
            <person name="Yue Q."/>
            <person name="Zhang X."/>
            <person name="Xiang M."/>
            <person name="Wang C."/>
            <person name="Li S."/>
            <person name="Che Y."/>
            <person name="Ortiz-Lopez F.J."/>
            <person name="Bills G.F."/>
            <person name="Liu X."/>
            <person name="An Z."/>
        </authorList>
    </citation>
    <scope>NUCLEOTIDE SEQUENCE [LARGE SCALE GENOMIC DNA]</scope>
    <source>
        <strain evidence="14">ATCC 20868 / MF5171</strain>
    </source>
</reference>
<dbReference type="GeneID" id="19469047"/>
<protein>
    <recommendedName>
        <fullName evidence="12">CFEM domain-containing protein</fullName>
    </recommendedName>
</protein>
<keyword evidence="5" id="KW-0336">GPI-anchor</keyword>
<keyword evidence="9" id="KW-0479">Metal-binding</keyword>
<proteinExistence type="inferred from homology"/>
<keyword evidence="9" id="KW-0349">Heme</keyword>
<dbReference type="OrthoDB" id="3065412at2759"/>
<feature type="signal peptide" evidence="11">
    <location>
        <begin position="1"/>
        <end position="18"/>
    </location>
</feature>
<evidence type="ECO:0000256" key="5">
    <source>
        <dbReference type="ARBA" id="ARBA00022622"/>
    </source>
</evidence>
<keyword evidence="7 9" id="KW-1015">Disulfide bond</keyword>
<feature type="chain" id="PRO_5004519819" description="CFEM domain-containing protein" evidence="11">
    <location>
        <begin position="19"/>
        <end position="195"/>
    </location>
</feature>
<evidence type="ECO:0000256" key="7">
    <source>
        <dbReference type="ARBA" id="ARBA00023157"/>
    </source>
</evidence>
<comment type="caution">
    <text evidence="9">Lacks conserved residue(s) required for the propagation of feature annotation.</text>
</comment>
<dbReference type="GO" id="GO:0098552">
    <property type="term" value="C:side of membrane"/>
    <property type="evidence" value="ECO:0007669"/>
    <property type="project" value="UniProtKB-KW"/>
</dbReference>
<dbReference type="PROSITE" id="PS52012">
    <property type="entry name" value="CFEM"/>
    <property type="match status" value="1"/>
</dbReference>
<feature type="domain" description="CFEM" evidence="12">
    <location>
        <begin position="1"/>
        <end position="134"/>
    </location>
</feature>
<keyword evidence="5" id="KW-0325">Glycoprotein</keyword>
<evidence type="ECO:0000256" key="4">
    <source>
        <dbReference type="ARBA" id="ARBA00022525"/>
    </source>
</evidence>